<keyword evidence="5" id="KW-0106">Calcium</keyword>
<evidence type="ECO:0000256" key="3">
    <source>
        <dbReference type="ARBA" id="ARBA00023145"/>
    </source>
</evidence>
<comment type="caution">
    <text evidence="7">The sequence shown here is derived from an EMBL/GenBank/DDBJ whole genome shotgun (WGS) entry which is preliminary data.</text>
</comment>
<evidence type="ECO:0000256" key="5">
    <source>
        <dbReference type="PIRSR" id="PIRSR001227-2"/>
    </source>
</evidence>
<feature type="transmembrane region" description="Helical" evidence="6">
    <location>
        <begin position="7"/>
        <end position="30"/>
    </location>
</feature>
<keyword evidence="3" id="KW-0865">Zymogen</keyword>
<dbReference type="InterPro" id="IPR014395">
    <property type="entry name" value="Pen/GL7ACA/AHL_acylase"/>
</dbReference>
<dbReference type="PANTHER" id="PTHR34218:SF4">
    <property type="entry name" value="ACYL-HOMOSERINE LACTONE ACYLASE QUIP"/>
    <property type="match status" value="1"/>
</dbReference>
<keyword evidence="5" id="KW-0479">Metal-binding</keyword>
<dbReference type="PIRSF" id="PIRSF001227">
    <property type="entry name" value="Pen_acylase"/>
    <property type="match status" value="1"/>
</dbReference>
<dbReference type="Gene3D" id="2.30.120.10">
    <property type="match status" value="1"/>
</dbReference>
<comment type="similarity">
    <text evidence="1">Belongs to the peptidase S45 family.</text>
</comment>
<dbReference type="PANTHER" id="PTHR34218">
    <property type="entry name" value="PEPTIDASE S45 PENICILLIN AMIDASE"/>
    <property type="match status" value="1"/>
</dbReference>
<dbReference type="InterPro" id="IPR043146">
    <property type="entry name" value="Penicillin_amidase_N_B-knob"/>
</dbReference>
<dbReference type="InterPro" id="IPR029055">
    <property type="entry name" value="Ntn_hydrolases_N"/>
</dbReference>
<evidence type="ECO:0000256" key="1">
    <source>
        <dbReference type="ARBA" id="ARBA00006586"/>
    </source>
</evidence>
<keyword evidence="2" id="KW-0378">Hydrolase</keyword>
<feature type="binding site" evidence="5">
    <location>
        <position position="364"/>
    </location>
    <ligand>
        <name>Ca(2+)</name>
        <dbReference type="ChEBI" id="CHEBI:29108"/>
    </ligand>
</feature>
<dbReference type="EMBL" id="SJKB01000012">
    <property type="protein sequence ID" value="TCC56434.1"/>
    <property type="molecule type" value="Genomic_DNA"/>
</dbReference>
<keyword evidence="6" id="KW-1133">Transmembrane helix</keyword>
<evidence type="ECO:0000313" key="7">
    <source>
        <dbReference type="EMBL" id="TCC56434.1"/>
    </source>
</evidence>
<dbReference type="Gene3D" id="1.10.1400.10">
    <property type="match status" value="1"/>
</dbReference>
<dbReference type="Gene3D" id="1.10.439.10">
    <property type="entry name" value="Penicillin Amidohydrolase, domain 1"/>
    <property type="match status" value="1"/>
</dbReference>
<accession>A0A4R0KBN5</accession>
<keyword evidence="6" id="KW-0472">Membrane</keyword>
<gene>
    <name evidence="7" type="ORF">E0H73_32650</name>
</gene>
<comment type="cofactor">
    <cofactor evidence="5">
        <name>Ca(2+)</name>
        <dbReference type="ChEBI" id="CHEBI:29108"/>
    </cofactor>
    <text evidence="5">Binds 1 Ca(2+) ion per dimer.</text>
</comment>
<evidence type="ECO:0000313" key="8">
    <source>
        <dbReference type="Proteomes" id="UP000291144"/>
    </source>
</evidence>
<dbReference type="RefSeq" id="WP_131362854.1">
    <property type="nucleotide sequence ID" value="NZ_SJKB01000012.1"/>
</dbReference>
<dbReference type="CDD" id="cd03747">
    <property type="entry name" value="Ntn_PGA_like"/>
    <property type="match status" value="1"/>
</dbReference>
<organism evidence="7 8">
    <name type="scientific">Kribbella pittospori</name>
    <dbReference type="NCBI Taxonomy" id="722689"/>
    <lineage>
        <taxon>Bacteria</taxon>
        <taxon>Bacillati</taxon>
        <taxon>Actinomycetota</taxon>
        <taxon>Actinomycetes</taxon>
        <taxon>Propionibacteriales</taxon>
        <taxon>Kribbellaceae</taxon>
        <taxon>Kribbella</taxon>
    </lineage>
</organism>
<keyword evidence="8" id="KW-1185">Reference proteome</keyword>
<dbReference type="SUPFAM" id="SSF56235">
    <property type="entry name" value="N-terminal nucleophile aminohydrolases (Ntn hydrolases)"/>
    <property type="match status" value="1"/>
</dbReference>
<dbReference type="OrthoDB" id="5240333at2"/>
<dbReference type="GO" id="GO:0046872">
    <property type="term" value="F:metal ion binding"/>
    <property type="evidence" value="ECO:0007669"/>
    <property type="project" value="UniProtKB-KW"/>
</dbReference>
<dbReference type="Proteomes" id="UP000291144">
    <property type="component" value="Unassembled WGS sequence"/>
</dbReference>
<feature type="binding site" evidence="5">
    <location>
        <position position="361"/>
    </location>
    <ligand>
        <name>Ca(2+)</name>
        <dbReference type="ChEBI" id="CHEBI:29108"/>
    </ligand>
</feature>
<protein>
    <submittedName>
        <fullName evidence="7">Penicillin acylase family protein</fullName>
    </submittedName>
</protein>
<reference evidence="7 8" key="1">
    <citation type="submission" date="2019-02" db="EMBL/GenBank/DDBJ databases">
        <title>Kribbella capetownensis sp. nov. and Kribbella speibonae sp. nov., isolated from soil.</title>
        <authorList>
            <person name="Curtis S.M."/>
            <person name="Norton I."/>
            <person name="Everest G.J."/>
            <person name="Meyers P.R."/>
        </authorList>
    </citation>
    <scope>NUCLEOTIDE SEQUENCE [LARGE SCALE GENOMIC DNA]</scope>
    <source>
        <strain evidence="7 8">NRRL B-24813</strain>
    </source>
</reference>
<dbReference type="AlphaFoldDB" id="A0A4R0KBN5"/>
<dbReference type="InterPro" id="IPR043147">
    <property type="entry name" value="Penicillin_amidase_A-knob"/>
</dbReference>
<sequence>MRRLLRVLVISGIALATVLLVIAGTVVFVVRHSFPTYDGTIELDGLDAEVEVVRDAQGIPQIYADNPSDLFAAQGYVAAQDRFFEMDFRRHVTAGRLSELFGESALETDKFIRTLGWRRVAEKELGLLSPSTRQYLDDYARGVNSYLSTHSGSGLSLEYAVLSLKGTDYRPEPWTAADSLAWLKAMAWDLGGNMDDEITKTKLLASFPAQNVESLYPDYPFDRNRPILATGAVDRDGQFSTAPVDSELRRGMLTKDLLKSLDSVDKVAKGLPQLLGQGDGIGSNSWVVSGDHTTTGKPLLANDPHLGATMPGIWTQVGLHCNNVSRACPYDVSGFSFSGLPGVVIGHNNAISWGFTNLDPDVQDLYLERVEGNKVLYNKRWSAMATREETFKVAGEDEPVKITVRETRHGPLISDVGDDQREIGEIVAKRGKQPQAYAVSLQWTALTPGRTADALFAINRAQNWTQFRAAAKSFQVPSQNLVYADTDGHIGYQAPGLIPIRNSGRGDWPVPGWDPKYHWKGYIPFDSLPTEFDPADGVIVTANQAVVPPTYKYFLTDNWDYGYRSQQITDRIKAAGKLDANAMASIQLDTKNRVAEMLVPYLLRIGIDDSFDRQGQDTLKNWDFTQPADSAAAAYFNVVWRNILALTFHDQLPESTWPDGGSRWFEVIHTLLAHPNSKWWDKIGTPQLESRDDILREALVEARSEITQKMAREPANWQWGKLHKLTLTNQTLGTSGIGVIERIFNRGPYELGGGTSLVDATSWDAAEGYTVTSTPSMRMVVDLADFDKSRWINLTGVSGHAFSSHYTDQTELWARGETLPWAYTKGAVEESRKDLLTFTKPER</sequence>
<dbReference type="Gene3D" id="3.60.20.10">
    <property type="entry name" value="Glutamine Phosphoribosylpyrophosphate, subunit 1, domain 1"/>
    <property type="match status" value="1"/>
</dbReference>
<dbReference type="InterPro" id="IPR002692">
    <property type="entry name" value="S45"/>
</dbReference>
<dbReference type="InterPro" id="IPR023343">
    <property type="entry name" value="Penicillin_amidase_dom1"/>
</dbReference>
<proteinExistence type="inferred from homology"/>
<dbReference type="GO" id="GO:0017000">
    <property type="term" value="P:antibiotic biosynthetic process"/>
    <property type="evidence" value="ECO:0007669"/>
    <property type="project" value="InterPro"/>
</dbReference>
<name>A0A4R0KBN5_9ACTN</name>
<feature type="binding site" evidence="5">
    <location>
        <position position="197"/>
    </location>
    <ligand>
        <name>Ca(2+)</name>
        <dbReference type="ChEBI" id="CHEBI:29108"/>
    </ligand>
</feature>
<feature type="active site" description="Nucleophile" evidence="4">
    <location>
        <position position="283"/>
    </location>
</feature>
<dbReference type="Pfam" id="PF01804">
    <property type="entry name" value="Penicil_amidase"/>
    <property type="match status" value="1"/>
</dbReference>
<evidence type="ECO:0000256" key="2">
    <source>
        <dbReference type="ARBA" id="ARBA00022801"/>
    </source>
</evidence>
<evidence type="ECO:0000256" key="4">
    <source>
        <dbReference type="PIRSR" id="PIRSR001227-1"/>
    </source>
</evidence>
<keyword evidence="6" id="KW-0812">Transmembrane</keyword>
<dbReference type="GO" id="GO:0016811">
    <property type="term" value="F:hydrolase activity, acting on carbon-nitrogen (but not peptide) bonds, in linear amides"/>
    <property type="evidence" value="ECO:0007669"/>
    <property type="project" value="InterPro"/>
</dbReference>
<evidence type="ECO:0000256" key="6">
    <source>
        <dbReference type="SAM" id="Phobius"/>
    </source>
</evidence>